<dbReference type="EMBL" id="HBUF01242498">
    <property type="protein sequence ID" value="CAG6677427.1"/>
    <property type="molecule type" value="Transcribed_RNA"/>
</dbReference>
<evidence type="ECO:0008006" key="3">
    <source>
        <dbReference type="Google" id="ProtNLM"/>
    </source>
</evidence>
<dbReference type="AlphaFoldDB" id="A0A8D9C382"/>
<dbReference type="EMBL" id="HBUF01683310">
    <property type="protein sequence ID" value="CAG6792786.1"/>
    <property type="molecule type" value="Transcribed_RNA"/>
</dbReference>
<sequence>MKVIVCLVILALSTAGKITNLQEQDNTHPLRDKVLFRTSNDTITNMKHFQLTYNSTSKVSIMKEKAEFLWVNIRSRLFCKNNKTCSWKKKENDYKMKYSLPKTRKNMQMN</sequence>
<name>A0A8D9C382_9HEMI</name>
<dbReference type="EMBL" id="HBUF01242495">
    <property type="protein sequence ID" value="CAG6677411.1"/>
    <property type="molecule type" value="Transcribed_RNA"/>
</dbReference>
<dbReference type="EMBL" id="HBUF01683308">
    <property type="protein sequence ID" value="CAG6792780.1"/>
    <property type="molecule type" value="Transcribed_RNA"/>
</dbReference>
<evidence type="ECO:0000256" key="1">
    <source>
        <dbReference type="SAM" id="SignalP"/>
    </source>
</evidence>
<feature type="signal peptide" evidence="1">
    <location>
        <begin position="1"/>
        <end position="15"/>
    </location>
</feature>
<feature type="chain" id="PRO_5036262883" description="Lipocalin" evidence="1">
    <location>
        <begin position="16"/>
        <end position="110"/>
    </location>
</feature>
<dbReference type="EMBL" id="HBUF01242494">
    <property type="protein sequence ID" value="CAG6677406.1"/>
    <property type="molecule type" value="Transcribed_RNA"/>
</dbReference>
<keyword evidence="1" id="KW-0732">Signal</keyword>
<evidence type="ECO:0000313" key="2">
    <source>
        <dbReference type="EMBL" id="CAG6792786.1"/>
    </source>
</evidence>
<dbReference type="EMBL" id="HBUF01167958">
    <property type="protein sequence ID" value="CAG6651508.1"/>
    <property type="molecule type" value="Transcribed_RNA"/>
</dbReference>
<dbReference type="EMBL" id="HBUF01167959">
    <property type="protein sequence ID" value="CAG6651511.1"/>
    <property type="molecule type" value="Transcribed_RNA"/>
</dbReference>
<dbReference type="EMBL" id="HBUF01683309">
    <property type="protein sequence ID" value="CAG6792783.1"/>
    <property type="molecule type" value="Transcribed_RNA"/>
</dbReference>
<protein>
    <recommendedName>
        <fullName evidence="3">Lipocalin</fullName>
    </recommendedName>
</protein>
<accession>A0A8D9C382</accession>
<dbReference type="EMBL" id="HBUF01242497">
    <property type="protein sequence ID" value="CAG6677422.1"/>
    <property type="molecule type" value="Transcribed_RNA"/>
</dbReference>
<proteinExistence type="predicted"/>
<dbReference type="EMBL" id="HBUF01242496">
    <property type="protein sequence ID" value="CAG6677416.1"/>
    <property type="molecule type" value="Transcribed_RNA"/>
</dbReference>
<organism evidence="2">
    <name type="scientific">Cacopsylla melanoneura</name>
    <dbReference type="NCBI Taxonomy" id="428564"/>
    <lineage>
        <taxon>Eukaryota</taxon>
        <taxon>Metazoa</taxon>
        <taxon>Ecdysozoa</taxon>
        <taxon>Arthropoda</taxon>
        <taxon>Hexapoda</taxon>
        <taxon>Insecta</taxon>
        <taxon>Pterygota</taxon>
        <taxon>Neoptera</taxon>
        <taxon>Paraneoptera</taxon>
        <taxon>Hemiptera</taxon>
        <taxon>Sternorrhyncha</taxon>
        <taxon>Psylloidea</taxon>
        <taxon>Psyllidae</taxon>
        <taxon>Psyllinae</taxon>
        <taxon>Cacopsylla</taxon>
    </lineage>
</organism>
<dbReference type="EMBL" id="HBUF01369240">
    <property type="protein sequence ID" value="CAG6725262.1"/>
    <property type="molecule type" value="Transcribed_RNA"/>
</dbReference>
<dbReference type="EMBL" id="HBUF01167960">
    <property type="protein sequence ID" value="CAG6651514.1"/>
    <property type="molecule type" value="Transcribed_RNA"/>
</dbReference>
<dbReference type="EMBL" id="HBUF01369239">
    <property type="protein sequence ID" value="CAG6725260.1"/>
    <property type="molecule type" value="Transcribed_RNA"/>
</dbReference>
<reference evidence="2" key="1">
    <citation type="submission" date="2021-05" db="EMBL/GenBank/DDBJ databases">
        <authorList>
            <person name="Alioto T."/>
            <person name="Alioto T."/>
            <person name="Gomez Garrido J."/>
        </authorList>
    </citation>
    <scope>NUCLEOTIDE SEQUENCE</scope>
</reference>